<organism evidence="1 2">
    <name type="scientific">Arctium lappa</name>
    <name type="common">Greater burdock</name>
    <name type="synonym">Lappa major</name>
    <dbReference type="NCBI Taxonomy" id="4217"/>
    <lineage>
        <taxon>Eukaryota</taxon>
        <taxon>Viridiplantae</taxon>
        <taxon>Streptophyta</taxon>
        <taxon>Embryophyta</taxon>
        <taxon>Tracheophyta</taxon>
        <taxon>Spermatophyta</taxon>
        <taxon>Magnoliopsida</taxon>
        <taxon>eudicotyledons</taxon>
        <taxon>Gunneridae</taxon>
        <taxon>Pentapetalae</taxon>
        <taxon>asterids</taxon>
        <taxon>campanulids</taxon>
        <taxon>Asterales</taxon>
        <taxon>Asteraceae</taxon>
        <taxon>Carduoideae</taxon>
        <taxon>Cardueae</taxon>
        <taxon>Arctiinae</taxon>
        <taxon>Arctium</taxon>
    </lineage>
</organism>
<reference evidence="1 2" key="2">
    <citation type="journal article" date="2022" name="Mol. Ecol. Resour.">
        <title>The genomes of chicory, endive, great burdock and yacon provide insights into Asteraceae paleo-polyploidization history and plant inulin production.</title>
        <authorList>
            <person name="Fan W."/>
            <person name="Wang S."/>
            <person name="Wang H."/>
            <person name="Wang A."/>
            <person name="Jiang F."/>
            <person name="Liu H."/>
            <person name="Zhao H."/>
            <person name="Xu D."/>
            <person name="Zhang Y."/>
        </authorList>
    </citation>
    <scope>NUCLEOTIDE SEQUENCE [LARGE SCALE GENOMIC DNA]</scope>
    <source>
        <strain evidence="2">cv. Niubang</strain>
    </source>
</reference>
<gene>
    <name evidence="1" type="ORF">L6452_14796</name>
</gene>
<reference evidence="2" key="1">
    <citation type="journal article" date="2022" name="Mol. Ecol. Resour.">
        <title>The genomes of chicory, endive, great burdock and yacon provide insights into Asteraceae palaeo-polyploidization history and plant inulin production.</title>
        <authorList>
            <person name="Fan W."/>
            <person name="Wang S."/>
            <person name="Wang H."/>
            <person name="Wang A."/>
            <person name="Jiang F."/>
            <person name="Liu H."/>
            <person name="Zhao H."/>
            <person name="Xu D."/>
            <person name="Zhang Y."/>
        </authorList>
    </citation>
    <scope>NUCLEOTIDE SEQUENCE [LARGE SCALE GENOMIC DNA]</scope>
    <source>
        <strain evidence="2">cv. Niubang</strain>
    </source>
</reference>
<name>A0ACB9CM00_ARCLA</name>
<comment type="caution">
    <text evidence="1">The sequence shown here is derived from an EMBL/GenBank/DDBJ whole genome shotgun (WGS) entry which is preliminary data.</text>
</comment>
<sequence length="104" mass="11692">MECPPNCFKGFTSSEEHALKEMMMMRGGCGRTTSSSSSLVLDNESGEIVRALVRPASNHHRHNQKGVKAEQALMALRNHSEAERRRRERINGHLSMRRLIPGHG</sequence>
<keyword evidence="2" id="KW-1185">Reference proteome</keyword>
<evidence type="ECO:0000313" key="2">
    <source>
        <dbReference type="Proteomes" id="UP001055879"/>
    </source>
</evidence>
<protein>
    <submittedName>
        <fullName evidence="1">Uncharacterized protein</fullName>
    </submittedName>
</protein>
<dbReference type="Proteomes" id="UP001055879">
    <property type="component" value="Linkage Group LG04"/>
</dbReference>
<dbReference type="EMBL" id="CM042050">
    <property type="protein sequence ID" value="KAI3735301.1"/>
    <property type="molecule type" value="Genomic_DNA"/>
</dbReference>
<evidence type="ECO:0000313" key="1">
    <source>
        <dbReference type="EMBL" id="KAI3735301.1"/>
    </source>
</evidence>
<accession>A0ACB9CM00</accession>
<proteinExistence type="predicted"/>